<reference evidence="1" key="1">
    <citation type="submission" date="2021-03" db="EMBL/GenBank/DDBJ databases">
        <title>Genomic Encyclopedia of Type Strains, Phase IV (KMG-IV): sequencing the most valuable type-strain genomes for metagenomic binning, comparative biology and taxonomic classification.</title>
        <authorList>
            <person name="Goeker M."/>
        </authorList>
    </citation>
    <scope>NUCLEOTIDE SEQUENCE</scope>
    <source>
        <strain evidence="1">DSM 18131</strain>
    </source>
</reference>
<name>A0ACC5SYX2_ENSAD</name>
<keyword evidence="2" id="KW-1185">Reference proteome</keyword>
<evidence type="ECO:0000313" key="2">
    <source>
        <dbReference type="Proteomes" id="UP000823773"/>
    </source>
</evidence>
<proteinExistence type="predicted"/>
<evidence type="ECO:0000313" key="1">
    <source>
        <dbReference type="EMBL" id="MBP1874020.1"/>
    </source>
</evidence>
<organism evidence="1 2">
    <name type="scientific">Ensifer adhaerens</name>
    <name type="common">Sinorhizobium morelense</name>
    <dbReference type="NCBI Taxonomy" id="106592"/>
    <lineage>
        <taxon>Bacteria</taxon>
        <taxon>Pseudomonadati</taxon>
        <taxon>Pseudomonadota</taxon>
        <taxon>Alphaproteobacteria</taxon>
        <taxon>Hyphomicrobiales</taxon>
        <taxon>Rhizobiaceae</taxon>
        <taxon>Sinorhizobium/Ensifer group</taxon>
        <taxon>Ensifer</taxon>
    </lineage>
</organism>
<dbReference type="EMBL" id="JAGGJR010000006">
    <property type="protein sequence ID" value="MBP1874020.1"/>
    <property type="molecule type" value="Genomic_DNA"/>
</dbReference>
<accession>A0ACC5SYX2</accession>
<comment type="caution">
    <text evidence="1">The sequence shown here is derived from an EMBL/GenBank/DDBJ whole genome shotgun (WGS) entry which is preliminary data.</text>
</comment>
<gene>
    <name evidence="1" type="ORF">J2Z19_003744</name>
</gene>
<sequence>MLSHPLGLEILAPQETIEIYRRLADDLEQVGRDGPESIAPEVSISDWMIAKRAVPILLGTVLGHPRVADGRPAATTEIVFWDEHWQLARTVNRWYRLGRPLVGGSNQ</sequence>
<dbReference type="Proteomes" id="UP000823773">
    <property type="component" value="Unassembled WGS sequence"/>
</dbReference>
<protein>
    <submittedName>
        <fullName evidence="1">Uncharacterized protein</fullName>
    </submittedName>
</protein>